<organism evidence="1 2">
    <name type="scientific">Candidatus Amesbacteria bacterium GW2011_GWC2_47_8</name>
    <dbReference type="NCBI Taxonomy" id="1618367"/>
    <lineage>
        <taxon>Bacteria</taxon>
        <taxon>Candidatus Amesiibacteriota</taxon>
    </lineage>
</organism>
<gene>
    <name evidence="1" type="ORF">UY11_C0022G0011</name>
</gene>
<dbReference type="InterPro" id="IPR045584">
    <property type="entry name" value="Pilin-like"/>
</dbReference>
<comment type="caution">
    <text evidence="1">The sequence shown here is derived from an EMBL/GenBank/DDBJ whole genome shotgun (WGS) entry which is preliminary data.</text>
</comment>
<sequence>MSIIGVLAGSTVLISISTNLQRGRDTKRKADLTAIQSALEIYRSDIGAYPAGTGTLSPTYMGTVPTDPKTKQAYAFTPAGTAYILCATLENPAGAYCVSNP</sequence>
<dbReference type="SUPFAM" id="SSF54523">
    <property type="entry name" value="Pili subunits"/>
    <property type="match status" value="1"/>
</dbReference>
<dbReference type="EMBL" id="LCOT01000022">
    <property type="protein sequence ID" value="KKU83337.1"/>
    <property type="molecule type" value="Genomic_DNA"/>
</dbReference>
<evidence type="ECO:0000313" key="1">
    <source>
        <dbReference type="EMBL" id="KKU83337.1"/>
    </source>
</evidence>
<protein>
    <recommendedName>
        <fullName evidence="3">Type II secretion system protein GspG C-terminal domain-containing protein</fullName>
    </recommendedName>
</protein>
<dbReference type="Proteomes" id="UP000034265">
    <property type="component" value="Unassembled WGS sequence"/>
</dbReference>
<proteinExistence type="predicted"/>
<accession>A0A0G1TNE0</accession>
<dbReference type="AlphaFoldDB" id="A0A0G1TNE0"/>
<evidence type="ECO:0008006" key="3">
    <source>
        <dbReference type="Google" id="ProtNLM"/>
    </source>
</evidence>
<evidence type="ECO:0000313" key="2">
    <source>
        <dbReference type="Proteomes" id="UP000034265"/>
    </source>
</evidence>
<dbReference type="Gene3D" id="3.30.700.10">
    <property type="entry name" value="Glycoprotein, Type 4 Pilin"/>
    <property type="match status" value="1"/>
</dbReference>
<name>A0A0G1TNE0_9BACT</name>
<reference evidence="1 2" key="1">
    <citation type="journal article" date="2015" name="Nature">
        <title>rRNA introns, odd ribosomes, and small enigmatic genomes across a large radiation of phyla.</title>
        <authorList>
            <person name="Brown C.T."/>
            <person name="Hug L.A."/>
            <person name="Thomas B.C."/>
            <person name="Sharon I."/>
            <person name="Castelle C.J."/>
            <person name="Singh A."/>
            <person name="Wilkins M.J."/>
            <person name="Williams K.H."/>
            <person name="Banfield J.F."/>
        </authorList>
    </citation>
    <scope>NUCLEOTIDE SEQUENCE [LARGE SCALE GENOMIC DNA]</scope>
</reference>